<evidence type="ECO:0000313" key="1">
    <source>
        <dbReference type="EnsemblPlants" id="AVESA.00010b.r2.2CG0306310.1.CDS.1"/>
    </source>
</evidence>
<name>A0ACD5USM2_AVESA</name>
<accession>A0ACD5USM2</accession>
<sequence>MEIDPVRTSESRGGRPAEDLEEAFRFVSRKKVKIPETIESVLAEELKDLEEELSLAARTERENWKQIKIVKGMGPIEIDEALSIGHRRKLEKPEKGGKAVHEWQRQPEAEAEEALSLAVRSGLMTEEVRKFLRVAVLSNLTDHDVHSLAVKSGLKDEDAVSLANNFLTMYRIVFRALHAQLLGSFDSRRFDPELCQWERFGRFIKERKNKGSEAIPFLLFKIRASARNAKVTWWRKEYAHFPPERAGYTGALRVARLVVGRDGSSRLEEAGEDGQPGALSHGRGRCSSSDRRVGVLRDGWLSPLDEVAIVRRLPGSDGISIMSCVNGLSVKLGEFLFVLHMAWTVALSFTERSFYVSSKFMEETLYAIPGVDFVDITVPMENLIKKLYQMYEQEEQDRKTTLDQQDHPPERQEMMCQHEELGPISKEEQSKKMEDLQRKQEERKRQKLQRKEKREMFHQMKMATRIGNEQRQDEEFEGDCFTSLEECDWFAGIG</sequence>
<reference evidence="1" key="1">
    <citation type="submission" date="2021-05" db="EMBL/GenBank/DDBJ databases">
        <authorList>
            <person name="Scholz U."/>
            <person name="Mascher M."/>
            <person name="Fiebig A."/>
        </authorList>
    </citation>
    <scope>NUCLEOTIDE SEQUENCE [LARGE SCALE GENOMIC DNA]</scope>
</reference>
<organism evidence="1 2">
    <name type="scientific">Avena sativa</name>
    <name type="common">Oat</name>
    <dbReference type="NCBI Taxonomy" id="4498"/>
    <lineage>
        <taxon>Eukaryota</taxon>
        <taxon>Viridiplantae</taxon>
        <taxon>Streptophyta</taxon>
        <taxon>Embryophyta</taxon>
        <taxon>Tracheophyta</taxon>
        <taxon>Spermatophyta</taxon>
        <taxon>Magnoliopsida</taxon>
        <taxon>Liliopsida</taxon>
        <taxon>Poales</taxon>
        <taxon>Poaceae</taxon>
        <taxon>BOP clade</taxon>
        <taxon>Pooideae</taxon>
        <taxon>Poodae</taxon>
        <taxon>Poeae</taxon>
        <taxon>Poeae Chloroplast Group 1 (Aveneae type)</taxon>
        <taxon>Aveninae</taxon>
        <taxon>Avena</taxon>
    </lineage>
</organism>
<proteinExistence type="predicted"/>
<dbReference type="EnsemblPlants" id="AVESA.00010b.r2.2CG0306310.1">
    <property type="protein sequence ID" value="AVESA.00010b.r2.2CG0306310.1.CDS.1"/>
    <property type="gene ID" value="AVESA.00010b.r2.2CG0306310"/>
</dbReference>
<dbReference type="Proteomes" id="UP001732700">
    <property type="component" value="Chromosome 2C"/>
</dbReference>
<evidence type="ECO:0000313" key="2">
    <source>
        <dbReference type="Proteomes" id="UP001732700"/>
    </source>
</evidence>
<keyword evidence="2" id="KW-1185">Reference proteome</keyword>
<reference evidence="1" key="2">
    <citation type="submission" date="2025-09" db="UniProtKB">
        <authorList>
            <consortium name="EnsemblPlants"/>
        </authorList>
    </citation>
    <scope>IDENTIFICATION</scope>
</reference>
<protein>
    <submittedName>
        <fullName evidence="1">Uncharacterized protein</fullName>
    </submittedName>
</protein>